<dbReference type="Proteomes" id="UP000673691">
    <property type="component" value="Unassembled WGS sequence"/>
</dbReference>
<protein>
    <submittedName>
        <fullName evidence="2">Uncharacterized protein</fullName>
    </submittedName>
</protein>
<dbReference type="AlphaFoldDB" id="A0A8H8DG68"/>
<keyword evidence="3" id="KW-1185">Reference proteome</keyword>
<feature type="region of interest" description="Disordered" evidence="1">
    <location>
        <begin position="1"/>
        <end position="33"/>
    </location>
</feature>
<gene>
    <name evidence="2" type="ORF">BJ554DRAFT_2575</name>
</gene>
<sequence>RRRGRAGSAACSSVARRPHEVADRGPELSGPDRLVRPLRHSAQRLRKLDRTGGRRTERLACIVHPFPKEAVHRGDVLASNRHRLPATLLECPAVGATVPAFEDGPRPPGPGECFKTLLVTLYQGPP</sequence>
<evidence type="ECO:0000313" key="3">
    <source>
        <dbReference type="Proteomes" id="UP000673691"/>
    </source>
</evidence>
<name>A0A8H8DG68_9FUNG</name>
<evidence type="ECO:0000256" key="1">
    <source>
        <dbReference type="SAM" id="MobiDB-lite"/>
    </source>
</evidence>
<proteinExistence type="predicted"/>
<accession>A0A8H8DG68</accession>
<reference evidence="2 3" key="1">
    <citation type="journal article" name="Sci. Rep.">
        <title>Genome-scale phylogenetic analyses confirm Olpidium as the closest living zoosporic fungus to the non-flagellated, terrestrial fungi.</title>
        <authorList>
            <person name="Chang Y."/>
            <person name="Rochon D."/>
            <person name="Sekimoto S."/>
            <person name="Wang Y."/>
            <person name="Chovatia M."/>
            <person name="Sandor L."/>
            <person name="Salamov A."/>
            <person name="Grigoriev I.V."/>
            <person name="Stajich J.E."/>
            <person name="Spatafora J.W."/>
        </authorList>
    </citation>
    <scope>NUCLEOTIDE SEQUENCE [LARGE SCALE GENOMIC DNA]</scope>
    <source>
        <strain evidence="2">S191</strain>
    </source>
</reference>
<organism evidence="2 3">
    <name type="scientific">Olpidium bornovanus</name>
    <dbReference type="NCBI Taxonomy" id="278681"/>
    <lineage>
        <taxon>Eukaryota</taxon>
        <taxon>Fungi</taxon>
        <taxon>Fungi incertae sedis</taxon>
        <taxon>Olpidiomycota</taxon>
        <taxon>Olpidiomycotina</taxon>
        <taxon>Olpidiomycetes</taxon>
        <taxon>Olpidiales</taxon>
        <taxon>Olpidiaceae</taxon>
        <taxon>Olpidium</taxon>
    </lineage>
</organism>
<evidence type="ECO:0000313" key="2">
    <source>
        <dbReference type="EMBL" id="KAG5457419.1"/>
    </source>
</evidence>
<feature type="compositionally biased region" description="Low complexity" evidence="1">
    <location>
        <begin position="1"/>
        <end position="15"/>
    </location>
</feature>
<feature type="compositionally biased region" description="Basic and acidic residues" evidence="1">
    <location>
        <begin position="17"/>
        <end position="26"/>
    </location>
</feature>
<dbReference type="EMBL" id="JAEFCI010010111">
    <property type="protein sequence ID" value="KAG5457419.1"/>
    <property type="molecule type" value="Genomic_DNA"/>
</dbReference>
<feature type="non-terminal residue" evidence="2">
    <location>
        <position position="1"/>
    </location>
</feature>
<comment type="caution">
    <text evidence="2">The sequence shown here is derived from an EMBL/GenBank/DDBJ whole genome shotgun (WGS) entry which is preliminary data.</text>
</comment>